<protein>
    <submittedName>
        <fullName evidence="1">Uncharacterized protein</fullName>
    </submittedName>
</protein>
<keyword evidence="2" id="KW-1185">Reference proteome</keyword>
<organism evidence="1 2">
    <name type="scientific">Strongylus vulgaris</name>
    <name type="common">Blood worm</name>
    <dbReference type="NCBI Taxonomy" id="40348"/>
    <lineage>
        <taxon>Eukaryota</taxon>
        <taxon>Metazoa</taxon>
        <taxon>Ecdysozoa</taxon>
        <taxon>Nematoda</taxon>
        <taxon>Chromadorea</taxon>
        <taxon>Rhabditida</taxon>
        <taxon>Rhabditina</taxon>
        <taxon>Rhabditomorpha</taxon>
        <taxon>Strongyloidea</taxon>
        <taxon>Strongylidae</taxon>
        <taxon>Strongylus</taxon>
    </lineage>
</organism>
<evidence type="ECO:0000313" key="1">
    <source>
        <dbReference type="EMBL" id="VDM82287.1"/>
    </source>
</evidence>
<name>A0A3P7K1C8_STRVU</name>
<accession>A0A3P7K1C8</accession>
<evidence type="ECO:0000313" key="2">
    <source>
        <dbReference type="Proteomes" id="UP000270094"/>
    </source>
</evidence>
<sequence length="124" mass="14193">MKVGELHQVLSLMMEANEGVEGQEEQYEGGCLSEEGKTAMEQLPQLWVPGNGNELEQTIDTELGRAQSNQSRTIGYSKRHGHCYLATWRTITRTKEITLCRLLNQSKDHPNIDLKRKFGTYRVR</sequence>
<gene>
    <name evidence="1" type="ORF">SVUK_LOCUS17285</name>
</gene>
<proteinExistence type="predicted"/>
<dbReference type="Proteomes" id="UP000270094">
    <property type="component" value="Unassembled WGS sequence"/>
</dbReference>
<dbReference type="EMBL" id="UYYB01116898">
    <property type="protein sequence ID" value="VDM82287.1"/>
    <property type="molecule type" value="Genomic_DNA"/>
</dbReference>
<dbReference type="AlphaFoldDB" id="A0A3P7K1C8"/>
<reference evidence="1 2" key="1">
    <citation type="submission" date="2018-11" db="EMBL/GenBank/DDBJ databases">
        <authorList>
            <consortium name="Pathogen Informatics"/>
        </authorList>
    </citation>
    <scope>NUCLEOTIDE SEQUENCE [LARGE SCALE GENOMIC DNA]</scope>
</reference>